<comment type="catalytic activity">
    <reaction evidence="1 8">
        <text>Hydrolysis of (1-&gt;4)-beta-linkages between N-acetylmuramic acid and N-acetyl-D-glucosamine residues in a peptidoglycan and between N-acetyl-D-glucosamine residues in chitodextrins.</text>
        <dbReference type="EC" id="3.2.1.17"/>
    </reaction>
</comment>
<keyword evidence="4" id="KW-0677">Repeat</keyword>
<keyword evidence="10" id="KW-1185">Reference proteome</keyword>
<name>A0A2A7MHI8_9CLOT</name>
<organism evidence="9 10">
    <name type="scientific">Clostridium neonatale</name>
    <dbReference type="NCBI Taxonomy" id="137838"/>
    <lineage>
        <taxon>Bacteria</taxon>
        <taxon>Bacillati</taxon>
        <taxon>Bacillota</taxon>
        <taxon>Clostridia</taxon>
        <taxon>Eubacteriales</taxon>
        <taxon>Clostridiaceae</taxon>
        <taxon>Clostridium</taxon>
    </lineage>
</organism>
<dbReference type="GO" id="GO:0016998">
    <property type="term" value="P:cell wall macromolecule catabolic process"/>
    <property type="evidence" value="ECO:0007669"/>
    <property type="project" value="InterPro"/>
</dbReference>
<evidence type="ECO:0000256" key="2">
    <source>
        <dbReference type="ARBA" id="ARBA00022529"/>
    </source>
</evidence>
<evidence type="ECO:0000313" key="10">
    <source>
        <dbReference type="Proteomes" id="UP000220840"/>
    </source>
</evidence>
<proteinExistence type="inferred from homology"/>
<keyword evidence="3 8" id="KW-0081">Bacteriolytic enzyme</keyword>
<dbReference type="STRING" id="137838.GCA_001458595_02682"/>
<dbReference type="GO" id="GO:0009253">
    <property type="term" value="P:peptidoglycan catabolic process"/>
    <property type="evidence" value="ECO:0007669"/>
    <property type="project" value="InterPro"/>
</dbReference>
<reference evidence="9 10" key="1">
    <citation type="submission" date="2017-10" db="EMBL/GenBank/DDBJ databases">
        <title>Effective Description of Clostridium neonatale sp. nov. linked to necrotizing enterocolitis in neonates and a clarification of species assignable to the genus Clostridium (Prazmowski 1880) emend. Lawson and Rainey 2016.</title>
        <authorList>
            <person name="Bernard K."/>
            <person name="Burdz T."/>
            <person name="Wiebe D."/>
            <person name="Balcewich B."/>
            <person name="Alfa M."/>
            <person name="Bernier A.-M."/>
        </authorList>
    </citation>
    <scope>NUCLEOTIDE SEQUENCE [LARGE SCALE GENOMIC DNA]</scope>
    <source>
        <strain evidence="9 10">LCDC99A005</strain>
    </source>
</reference>
<evidence type="ECO:0000313" key="9">
    <source>
        <dbReference type="EMBL" id="PEG31282.1"/>
    </source>
</evidence>
<dbReference type="Pfam" id="PF19127">
    <property type="entry name" value="Choline_bind_3"/>
    <property type="match status" value="1"/>
</dbReference>
<comment type="caution">
    <text evidence="9">The sequence shown here is derived from an EMBL/GenBank/DDBJ whole genome shotgun (WGS) entry which is preliminary data.</text>
</comment>
<dbReference type="RefSeq" id="WP_058295440.1">
    <property type="nucleotide sequence ID" value="NZ_CAMTCK010000071.1"/>
</dbReference>
<evidence type="ECO:0000256" key="1">
    <source>
        <dbReference type="ARBA" id="ARBA00000632"/>
    </source>
</evidence>
<evidence type="ECO:0000256" key="5">
    <source>
        <dbReference type="ARBA" id="ARBA00022801"/>
    </source>
</evidence>
<dbReference type="Pfam" id="PF00959">
    <property type="entry name" value="Phage_lysozyme"/>
    <property type="match status" value="1"/>
</dbReference>
<evidence type="ECO:0000256" key="8">
    <source>
        <dbReference type="RuleBase" id="RU003788"/>
    </source>
</evidence>
<keyword evidence="6" id="KW-1035">Host cytoplasm</keyword>
<dbReference type="PANTHER" id="PTHR38107:SF3">
    <property type="entry name" value="LYSOZYME RRRD-RELATED"/>
    <property type="match status" value="1"/>
</dbReference>
<dbReference type="HAMAP" id="MF_04110">
    <property type="entry name" value="ENDOLYSIN_T4"/>
    <property type="match status" value="1"/>
</dbReference>
<evidence type="ECO:0000256" key="6">
    <source>
        <dbReference type="ARBA" id="ARBA00023200"/>
    </source>
</evidence>
<comment type="similarity">
    <text evidence="8">Belongs to the glycosyl hydrolase 24 family.</text>
</comment>
<dbReference type="Gene3D" id="2.10.270.10">
    <property type="entry name" value="Cholin Binding"/>
    <property type="match status" value="1"/>
</dbReference>
<keyword evidence="2 8" id="KW-0929">Antimicrobial</keyword>
<dbReference type="PANTHER" id="PTHR38107">
    <property type="match status" value="1"/>
</dbReference>
<dbReference type="SUPFAM" id="SSF69360">
    <property type="entry name" value="Cell wall binding repeat"/>
    <property type="match status" value="1"/>
</dbReference>
<dbReference type="AlphaFoldDB" id="A0A2A7MHI8"/>
<dbReference type="InterPro" id="IPR023346">
    <property type="entry name" value="Lysozyme-like_dom_sf"/>
</dbReference>
<dbReference type="InterPro" id="IPR002196">
    <property type="entry name" value="Glyco_hydro_24"/>
</dbReference>
<dbReference type="GO" id="GO:0031640">
    <property type="term" value="P:killing of cells of another organism"/>
    <property type="evidence" value="ECO:0007669"/>
    <property type="project" value="UniProtKB-KW"/>
</dbReference>
<evidence type="ECO:0000256" key="7">
    <source>
        <dbReference type="ARBA" id="ARBA00023295"/>
    </source>
</evidence>
<dbReference type="OrthoDB" id="529831at2"/>
<dbReference type="InterPro" id="IPR034690">
    <property type="entry name" value="Endolysin_T4_type"/>
</dbReference>
<dbReference type="EMBL" id="PDCJ01000001">
    <property type="protein sequence ID" value="PEG31282.1"/>
    <property type="molecule type" value="Genomic_DNA"/>
</dbReference>
<dbReference type="InterPro" id="IPR018337">
    <property type="entry name" value="Cell_wall/Cho-bd_repeat"/>
</dbReference>
<dbReference type="SUPFAM" id="SSF53955">
    <property type="entry name" value="Lysozyme-like"/>
    <property type="match status" value="1"/>
</dbReference>
<protein>
    <recommendedName>
        <fullName evidence="8">Lysozyme</fullName>
        <ecNumber evidence="8">3.2.1.17</ecNumber>
    </recommendedName>
</protein>
<dbReference type="Gene3D" id="1.10.530.40">
    <property type="match status" value="1"/>
</dbReference>
<dbReference type="InterPro" id="IPR023347">
    <property type="entry name" value="Lysozyme_dom_sf"/>
</dbReference>
<gene>
    <name evidence="9" type="ORF">CQ394_06055</name>
</gene>
<dbReference type="Proteomes" id="UP000220840">
    <property type="component" value="Unassembled WGS sequence"/>
</dbReference>
<dbReference type="GO" id="GO:0042742">
    <property type="term" value="P:defense response to bacterium"/>
    <property type="evidence" value="ECO:0007669"/>
    <property type="project" value="UniProtKB-KW"/>
</dbReference>
<dbReference type="GO" id="GO:0003796">
    <property type="term" value="F:lysozyme activity"/>
    <property type="evidence" value="ECO:0007669"/>
    <property type="project" value="UniProtKB-EC"/>
</dbReference>
<dbReference type="CDD" id="cd00737">
    <property type="entry name" value="lyz_endolysin_autolysin"/>
    <property type="match status" value="1"/>
</dbReference>
<evidence type="ECO:0000256" key="4">
    <source>
        <dbReference type="ARBA" id="ARBA00022737"/>
    </source>
</evidence>
<dbReference type="Pfam" id="PF01473">
    <property type="entry name" value="Choline_bind_1"/>
    <property type="match status" value="2"/>
</dbReference>
<dbReference type="InterPro" id="IPR051018">
    <property type="entry name" value="Bacteriophage_GH24"/>
</dbReference>
<evidence type="ECO:0000256" key="3">
    <source>
        <dbReference type="ARBA" id="ARBA00022638"/>
    </source>
</evidence>
<accession>A0A2A7MHI8</accession>
<keyword evidence="7 8" id="KW-0326">Glycosidase</keyword>
<dbReference type="InterPro" id="IPR033907">
    <property type="entry name" value="Endolysin_autolysin"/>
</dbReference>
<sequence length="285" mass="34196">MSKEWVKEDENWYFYENSKKLNATWVKHENRMYYLEKDGRMVKGWFQTTRDNNWYYAFYEETVKDNKVFYEGQICTGWIELKDLWYYFEEYDEENLGSMHCNGTFFINNKYQKFDYNGVWLEEDLNYNISSKGEVSDEFCKFVAFFEGCRLNAYYCPSGVKTIGIGCTRNEVTRLGTITKERAYEEFRKDIKNFLEEIDILCSRNNVNLNKFQREALISFSFNCGIITLENSTLWKNIKNAIRDYSIIKENFLRYVKGYDGKVLPGLVNRRKAEAELFLCGRYFV</sequence>
<keyword evidence="5 8" id="KW-0378">Hydrolase</keyword>
<dbReference type="EC" id="3.2.1.17" evidence="8"/>